<dbReference type="Gene3D" id="3.40.630.30">
    <property type="match status" value="1"/>
</dbReference>
<dbReference type="PANTHER" id="PTHR36174:SF1">
    <property type="entry name" value="LIPID II:GLYCINE GLYCYLTRANSFERASE"/>
    <property type="match status" value="1"/>
</dbReference>
<dbReference type="InterPro" id="IPR050644">
    <property type="entry name" value="PG_Glycine_Bridge_Synth"/>
</dbReference>
<protein>
    <recommendedName>
        <fullName evidence="2">BioF2-like acetyltransferase domain-containing protein</fullName>
    </recommendedName>
</protein>
<evidence type="ECO:0000313" key="3">
    <source>
        <dbReference type="EMBL" id="GAA5197578.1"/>
    </source>
</evidence>
<gene>
    <name evidence="3" type="ORF">GCM10023322_69170</name>
</gene>
<proteinExistence type="predicted"/>
<feature type="region of interest" description="Disordered" evidence="1">
    <location>
        <begin position="84"/>
        <end position="103"/>
    </location>
</feature>
<evidence type="ECO:0000259" key="2">
    <source>
        <dbReference type="Pfam" id="PF13480"/>
    </source>
</evidence>
<name>A0ABP9SMA4_9ACTN</name>
<feature type="domain" description="BioF2-like acetyltransferase" evidence="2">
    <location>
        <begin position="188"/>
        <end position="328"/>
    </location>
</feature>
<dbReference type="EMBL" id="BAABJQ010000030">
    <property type="protein sequence ID" value="GAA5197578.1"/>
    <property type="molecule type" value="Genomic_DNA"/>
</dbReference>
<sequence>MRFEIYNARVPRDRERWQAVHDAWPTREVFAHPAYVGLFAGEGQEALAAFAETDSGPVLYPFVLRPVDAPHLAAGLTRQRPIDRDASFLGPASGPTSGREGPPAFDVTSAYGYAGAFCQAPLDEPDAKQFWVAFDEFCRDRRVVSEFTRLSLLDDQRLAHPGRVEPRLTNVVCDLRMPEDAQWRGFDHKVRKNVNKARRAGVTVEVDEVGARLDDFLRVYAGTMDRRSAADGFYFPRAFFETIVAGMPGRFAFFHALHAGRVVSTELVLVSADTLYSYLGGTDRDAFDLRPNDLLKFEVCRWGRAAGASRFVLGGGYAPDDGIFRYKRAFAPTGLVPYSVGTRVLDEPGYARLLGAHHAEGLRRDPGWRPGPAFFPGYRCPLPDPVSPENAQGA</sequence>
<reference evidence="4" key="1">
    <citation type="journal article" date="2019" name="Int. J. Syst. Evol. Microbiol.">
        <title>The Global Catalogue of Microorganisms (GCM) 10K type strain sequencing project: providing services to taxonomists for standard genome sequencing and annotation.</title>
        <authorList>
            <consortium name="The Broad Institute Genomics Platform"/>
            <consortium name="The Broad Institute Genome Sequencing Center for Infectious Disease"/>
            <person name="Wu L."/>
            <person name="Ma J."/>
        </authorList>
    </citation>
    <scope>NUCLEOTIDE SEQUENCE [LARGE SCALE GENOMIC DNA]</scope>
    <source>
        <strain evidence="4">JCM 18304</strain>
    </source>
</reference>
<dbReference type="Pfam" id="PF13480">
    <property type="entry name" value="Acetyltransf_6"/>
    <property type="match status" value="1"/>
</dbReference>
<evidence type="ECO:0000313" key="4">
    <source>
        <dbReference type="Proteomes" id="UP001501570"/>
    </source>
</evidence>
<keyword evidence="4" id="KW-1185">Reference proteome</keyword>
<evidence type="ECO:0000256" key="1">
    <source>
        <dbReference type="SAM" id="MobiDB-lite"/>
    </source>
</evidence>
<dbReference type="Proteomes" id="UP001501570">
    <property type="component" value="Unassembled WGS sequence"/>
</dbReference>
<dbReference type="PANTHER" id="PTHR36174">
    <property type="entry name" value="LIPID II:GLYCINE GLYCYLTRANSFERASE"/>
    <property type="match status" value="1"/>
</dbReference>
<dbReference type="SUPFAM" id="SSF55729">
    <property type="entry name" value="Acyl-CoA N-acyltransferases (Nat)"/>
    <property type="match status" value="1"/>
</dbReference>
<accession>A0ABP9SMA4</accession>
<dbReference type="InterPro" id="IPR038740">
    <property type="entry name" value="BioF2-like_GNAT_dom"/>
</dbReference>
<comment type="caution">
    <text evidence="3">The sequence shown here is derived from an EMBL/GenBank/DDBJ whole genome shotgun (WGS) entry which is preliminary data.</text>
</comment>
<dbReference type="InterPro" id="IPR016181">
    <property type="entry name" value="Acyl_CoA_acyltransferase"/>
</dbReference>
<organism evidence="3 4">
    <name type="scientific">Rugosimonospora acidiphila</name>
    <dbReference type="NCBI Taxonomy" id="556531"/>
    <lineage>
        <taxon>Bacteria</taxon>
        <taxon>Bacillati</taxon>
        <taxon>Actinomycetota</taxon>
        <taxon>Actinomycetes</taxon>
        <taxon>Micromonosporales</taxon>
        <taxon>Micromonosporaceae</taxon>
        <taxon>Rugosimonospora</taxon>
    </lineage>
</organism>
<dbReference type="RefSeq" id="WP_345636905.1">
    <property type="nucleotide sequence ID" value="NZ_BAABJQ010000030.1"/>
</dbReference>